<evidence type="ECO:0000313" key="2">
    <source>
        <dbReference type="EMBL" id="GCD45311.1"/>
    </source>
</evidence>
<accession>A0A401W7R7</accession>
<keyword evidence="1" id="KW-0732">Signal</keyword>
<protein>
    <recommendedName>
        <fullName evidence="4">Secreted protein</fullName>
    </recommendedName>
</protein>
<proteinExistence type="predicted"/>
<keyword evidence="3" id="KW-1185">Reference proteome</keyword>
<reference evidence="2 3" key="1">
    <citation type="submission" date="2018-11" db="EMBL/GenBank/DDBJ databases">
        <title>Whole genome sequence of Streptomyces paromomycinus NBRC 15454(T).</title>
        <authorList>
            <person name="Komaki H."/>
            <person name="Tamura T."/>
        </authorList>
    </citation>
    <scope>NUCLEOTIDE SEQUENCE [LARGE SCALE GENOMIC DNA]</scope>
    <source>
        <strain evidence="2 3">NBRC 15454</strain>
    </source>
</reference>
<name>A0A401W7R7_STREY</name>
<sequence length="102" mass="10483">MKYAKTAAFLAGSVMALGAASPVFAGAPGQVPSFSLNGGLADALKNKQLDGRQLDPVVRTVENTSGDLQSSPATKKLMNTVGNVTQKTPGLRGVEVAKPSRK</sequence>
<gene>
    <name evidence="2" type="ORF">GKJPGBOP_05035</name>
</gene>
<dbReference type="AlphaFoldDB" id="A0A401W7R7"/>
<dbReference type="RefSeq" id="WP_125055925.1">
    <property type="nucleotide sequence ID" value="NZ_BHZD01000001.1"/>
</dbReference>
<comment type="caution">
    <text evidence="2">The sequence shown here is derived from an EMBL/GenBank/DDBJ whole genome shotgun (WGS) entry which is preliminary data.</text>
</comment>
<evidence type="ECO:0008006" key="4">
    <source>
        <dbReference type="Google" id="ProtNLM"/>
    </source>
</evidence>
<evidence type="ECO:0000313" key="3">
    <source>
        <dbReference type="Proteomes" id="UP000286746"/>
    </source>
</evidence>
<feature type="chain" id="PRO_5019238764" description="Secreted protein" evidence="1">
    <location>
        <begin position="26"/>
        <end position="102"/>
    </location>
</feature>
<feature type="signal peptide" evidence="1">
    <location>
        <begin position="1"/>
        <end position="25"/>
    </location>
</feature>
<dbReference type="EMBL" id="BHZD01000001">
    <property type="protein sequence ID" value="GCD45311.1"/>
    <property type="molecule type" value="Genomic_DNA"/>
</dbReference>
<dbReference type="Proteomes" id="UP000286746">
    <property type="component" value="Unassembled WGS sequence"/>
</dbReference>
<evidence type="ECO:0000256" key="1">
    <source>
        <dbReference type="SAM" id="SignalP"/>
    </source>
</evidence>
<organism evidence="2 3">
    <name type="scientific">Streptomyces paromomycinus</name>
    <name type="common">Streptomyces rimosus subsp. paromomycinus</name>
    <dbReference type="NCBI Taxonomy" id="92743"/>
    <lineage>
        <taxon>Bacteria</taxon>
        <taxon>Bacillati</taxon>
        <taxon>Actinomycetota</taxon>
        <taxon>Actinomycetes</taxon>
        <taxon>Kitasatosporales</taxon>
        <taxon>Streptomycetaceae</taxon>
        <taxon>Streptomyces</taxon>
    </lineage>
</organism>